<dbReference type="Proteomes" id="UP001291687">
    <property type="component" value="Unassembled WGS sequence"/>
</dbReference>
<dbReference type="Gene3D" id="1.10.1220.10">
    <property type="entry name" value="Met repressor-like"/>
    <property type="match status" value="1"/>
</dbReference>
<comment type="caution">
    <text evidence="1">The sequence shown here is derived from an EMBL/GenBank/DDBJ whole genome shotgun (WGS) entry which is preliminary data.</text>
</comment>
<organism evidence="1 2">
    <name type="scientific">Candidatus Megaera venefica</name>
    <dbReference type="NCBI Taxonomy" id="2055910"/>
    <lineage>
        <taxon>Bacteria</taxon>
        <taxon>Pseudomonadati</taxon>
        <taxon>Pseudomonadota</taxon>
        <taxon>Alphaproteobacteria</taxon>
        <taxon>Rickettsiales</taxon>
        <taxon>Rickettsiaceae</taxon>
        <taxon>Candidatus Megaera</taxon>
    </lineage>
</organism>
<proteinExistence type="predicted"/>
<evidence type="ECO:0000313" key="2">
    <source>
        <dbReference type="Proteomes" id="UP001291687"/>
    </source>
</evidence>
<sequence>MSLLKTGRPSINKVKAFQQLKDKQDIMKMNINVAKSFHKEIKRYALENDITITELIHKSLQDYMKK</sequence>
<gene>
    <name evidence="1" type="ORF">Megvenef_01357</name>
</gene>
<dbReference type="SUPFAM" id="SSF47598">
    <property type="entry name" value="Ribbon-helix-helix"/>
    <property type="match status" value="1"/>
</dbReference>
<protein>
    <submittedName>
        <fullName evidence="1">Uncharacterized protein</fullName>
    </submittedName>
</protein>
<name>A0ABU5NDZ7_9RICK</name>
<accession>A0ABU5NDZ7</accession>
<keyword evidence="2" id="KW-1185">Reference proteome</keyword>
<dbReference type="EMBL" id="JARJFB010000126">
    <property type="protein sequence ID" value="MEA0971380.1"/>
    <property type="molecule type" value="Genomic_DNA"/>
</dbReference>
<evidence type="ECO:0000313" key="1">
    <source>
        <dbReference type="EMBL" id="MEA0971380.1"/>
    </source>
</evidence>
<dbReference type="InterPro" id="IPR010985">
    <property type="entry name" value="Ribbon_hlx_hlx"/>
</dbReference>
<dbReference type="RefSeq" id="WP_236869664.1">
    <property type="nucleotide sequence ID" value="NZ_JARJFB010000126.1"/>
</dbReference>
<reference evidence="1 2" key="1">
    <citation type="submission" date="2023-03" db="EMBL/GenBank/DDBJ databases">
        <title>Host association and intracellularity evolved multiple times independently in the Rickettsiales.</title>
        <authorList>
            <person name="Castelli M."/>
            <person name="Nardi T."/>
            <person name="Gammuto L."/>
            <person name="Bellinzona G."/>
            <person name="Sabaneyeva E."/>
            <person name="Potekhin A."/>
            <person name="Serra V."/>
            <person name="Petroni G."/>
            <person name="Sassera D."/>
        </authorList>
    </citation>
    <scope>NUCLEOTIDE SEQUENCE [LARGE SCALE GENOMIC DNA]</scope>
    <source>
        <strain evidence="1 2">Sr 2-6</strain>
    </source>
</reference>
<dbReference type="InterPro" id="IPR013321">
    <property type="entry name" value="Arc_rbn_hlx_hlx"/>
</dbReference>